<proteinExistence type="predicted"/>
<dbReference type="Proteomes" id="UP000813385">
    <property type="component" value="Unassembled WGS sequence"/>
</dbReference>
<feature type="domain" description="AB hydrolase-1" evidence="1">
    <location>
        <begin position="27"/>
        <end position="262"/>
    </location>
</feature>
<evidence type="ECO:0000313" key="3">
    <source>
        <dbReference type="Proteomes" id="UP000813385"/>
    </source>
</evidence>
<dbReference type="PRINTS" id="PR00111">
    <property type="entry name" value="ABHYDROLASE"/>
</dbReference>
<protein>
    <submittedName>
        <fullName evidence="2">Alpha/Beta hydrolase protein</fullName>
    </submittedName>
</protein>
<dbReference type="InterPro" id="IPR050266">
    <property type="entry name" value="AB_hydrolase_sf"/>
</dbReference>
<comment type="caution">
    <text evidence="2">The sequence shown here is derived from an EMBL/GenBank/DDBJ whole genome shotgun (WGS) entry which is preliminary data.</text>
</comment>
<accession>A0A8K0X0J2</accession>
<dbReference type="AlphaFoldDB" id="A0A8K0X0J2"/>
<dbReference type="Gene3D" id="3.40.50.1820">
    <property type="entry name" value="alpha/beta hydrolase"/>
    <property type="match status" value="1"/>
</dbReference>
<dbReference type="EMBL" id="JAGPXD010000004">
    <property type="protein sequence ID" value="KAH7357723.1"/>
    <property type="molecule type" value="Genomic_DNA"/>
</dbReference>
<reference evidence="2" key="1">
    <citation type="journal article" date="2021" name="Nat. Commun.">
        <title>Genetic determinants of endophytism in the Arabidopsis root mycobiome.</title>
        <authorList>
            <person name="Mesny F."/>
            <person name="Miyauchi S."/>
            <person name="Thiergart T."/>
            <person name="Pickel B."/>
            <person name="Atanasova L."/>
            <person name="Karlsson M."/>
            <person name="Huettel B."/>
            <person name="Barry K.W."/>
            <person name="Haridas S."/>
            <person name="Chen C."/>
            <person name="Bauer D."/>
            <person name="Andreopoulos W."/>
            <person name="Pangilinan J."/>
            <person name="LaButti K."/>
            <person name="Riley R."/>
            <person name="Lipzen A."/>
            <person name="Clum A."/>
            <person name="Drula E."/>
            <person name="Henrissat B."/>
            <person name="Kohler A."/>
            <person name="Grigoriev I.V."/>
            <person name="Martin F.M."/>
            <person name="Hacquard S."/>
        </authorList>
    </citation>
    <scope>NUCLEOTIDE SEQUENCE</scope>
    <source>
        <strain evidence="2">MPI-CAGE-AT-0016</strain>
    </source>
</reference>
<gene>
    <name evidence="2" type="ORF">B0T11DRAFT_329613</name>
</gene>
<dbReference type="GO" id="GO:0016020">
    <property type="term" value="C:membrane"/>
    <property type="evidence" value="ECO:0007669"/>
    <property type="project" value="TreeGrafter"/>
</dbReference>
<dbReference type="PANTHER" id="PTHR43798">
    <property type="entry name" value="MONOACYLGLYCEROL LIPASE"/>
    <property type="match status" value="1"/>
</dbReference>
<dbReference type="SUPFAM" id="SSF53474">
    <property type="entry name" value="alpha/beta-Hydrolases"/>
    <property type="match status" value="1"/>
</dbReference>
<evidence type="ECO:0000313" key="2">
    <source>
        <dbReference type="EMBL" id="KAH7357723.1"/>
    </source>
</evidence>
<dbReference type="Pfam" id="PF12697">
    <property type="entry name" value="Abhydrolase_6"/>
    <property type="match status" value="1"/>
</dbReference>
<organism evidence="2 3">
    <name type="scientific">Plectosphaerella cucumerina</name>
    <dbReference type="NCBI Taxonomy" id="40658"/>
    <lineage>
        <taxon>Eukaryota</taxon>
        <taxon>Fungi</taxon>
        <taxon>Dikarya</taxon>
        <taxon>Ascomycota</taxon>
        <taxon>Pezizomycotina</taxon>
        <taxon>Sordariomycetes</taxon>
        <taxon>Hypocreomycetidae</taxon>
        <taxon>Glomerellales</taxon>
        <taxon>Plectosphaerellaceae</taxon>
        <taxon>Plectosphaerella</taxon>
    </lineage>
</organism>
<dbReference type="PANTHER" id="PTHR43798:SF33">
    <property type="entry name" value="HYDROLASE, PUTATIVE (AFU_ORTHOLOGUE AFUA_2G14860)-RELATED"/>
    <property type="match status" value="1"/>
</dbReference>
<dbReference type="InterPro" id="IPR029058">
    <property type="entry name" value="AB_hydrolase_fold"/>
</dbReference>
<dbReference type="GO" id="GO:0016787">
    <property type="term" value="F:hydrolase activity"/>
    <property type="evidence" value="ECO:0007669"/>
    <property type="project" value="UniProtKB-KW"/>
</dbReference>
<dbReference type="OrthoDB" id="2498029at2759"/>
<keyword evidence="3" id="KW-1185">Reference proteome</keyword>
<dbReference type="InterPro" id="IPR000073">
    <property type="entry name" value="AB_hydrolase_1"/>
</dbReference>
<name>A0A8K0X0J2_9PEZI</name>
<sequence>MTSSFFTTTSGTKTHFLRSGTPSGPLLVCLHGLGGSTETFAPLLPLLPRTHDIVLVDFQGFGQTPLTDPSKPLSVGGHVADLHDLITSLQATKTSPAPVTLIGHSLGGIVSLHYAAAHPDTVGGLLLIAPGRSAGHIPAVKQRMLDLAATVREKGIEFAADTAAKSNFYEDTPERFADPAAREAVRTAVAASDPEGYAKNCEAMVDESHKDPEYGNIKCPAVFVAGDKDMIAAAEKVKDLSALLGGPSTVVMARSGHQPVLEDLGGVKRALKLLIGDRM</sequence>
<evidence type="ECO:0000259" key="1">
    <source>
        <dbReference type="Pfam" id="PF12697"/>
    </source>
</evidence>
<keyword evidence="2" id="KW-0378">Hydrolase</keyword>